<dbReference type="EMBL" id="CAJRGZ010000023">
    <property type="protein sequence ID" value="CAG5179385.1"/>
    <property type="molecule type" value="Genomic_DNA"/>
</dbReference>
<dbReference type="GeneID" id="67021407"/>
<sequence>MRAVLVRFAGLALYVHELRSGTLALLHERPNRKATLYELKVEDFEDCADELDDDAATVSEPALELSAVGLSLCLFKNDGVLEITLEGGHGGVVDWTFQGLRSLNEGSMMACAFTQTIPEAPLCCGGLRLVPPKLSISTIQASDTYPTPERVVQPPFSGLSTMSTIETLPVESPAKHNLPSMELDVGPSAVEKGNELKRKVAQDVERLPPHKRSKSSHDSPSWPNHLYMTCNRTRPISKSDIGTLHIDLVEGTVWFEDWYGKENARTFERKQVDLHCYSTSVHYLSYDIGLGTDKSTHHLDITKRNMKNEMFHLFRADCSAPGWEMWGSDTDTSPGPNPTLTAKEQIEDRNAGVIHKIPHPLPNGATACITPTIIVNALVHCIDRASQRQAIHDPDTDHKILKHLEWYPRFRELRRLTRMELDRWDFKIKEVEEREARRRKLRTVNGEEKTDERTKLEYWAANGTTEDSGIFTVIAVSGIAYYTYQYIVKPSRAGVTCKTAQAERAEVEATFQAIRDDMVAWRDTMEAMFDPTEELAILRIQLKKEMDILKRSGMKSLELSKETMRQRQYWDRGGRAKMVARET</sequence>
<proteinExistence type="predicted"/>
<dbReference type="Proteomes" id="UP000676310">
    <property type="component" value="Unassembled WGS sequence"/>
</dbReference>
<organism evidence="2 3">
    <name type="scientific">Alternaria atra</name>
    <dbReference type="NCBI Taxonomy" id="119953"/>
    <lineage>
        <taxon>Eukaryota</taxon>
        <taxon>Fungi</taxon>
        <taxon>Dikarya</taxon>
        <taxon>Ascomycota</taxon>
        <taxon>Pezizomycotina</taxon>
        <taxon>Dothideomycetes</taxon>
        <taxon>Pleosporomycetidae</taxon>
        <taxon>Pleosporales</taxon>
        <taxon>Pleosporineae</taxon>
        <taxon>Pleosporaceae</taxon>
        <taxon>Alternaria</taxon>
        <taxon>Alternaria sect. Ulocladioides</taxon>
    </lineage>
</organism>
<dbReference type="RefSeq" id="XP_043172778.1">
    <property type="nucleotide sequence ID" value="XM_043316843.1"/>
</dbReference>
<comment type="caution">
    <text evidence="2">The sequence shown here is derived from an EMBL/GenBank/DDBJ whole genome shotgun (WGS) entry which is preliminary data.</text>
</comment>
<evidence type="ECO:0000313" key="2">
    <source>
        <dbReference type="EMBL" id="CAG5179385.1"/>
    </source>
</evidence>
<accession>A0A8J2N9J9</accession>
<dbReference type="AlphaFoldDB" id="A0A8J2N9J9"/>
<reference evidence="2" key="1">
    <citation type="submission" date="2021-05" db="EMBL/GenBank/DDBJ databases">
        <authorList>
            <person name="Stam R."/>
        </authorList>
    </citation>
    <scope>NUCLEOTIDE SEQUENCE</scope>
    <source>
        <strain evidence="2">CS162</strain>
    </source>
</reference>
<gene>
    <name evidence="2" type="ORF">ALTATR162_LOCUS9210</name>
</gene>
<evidence type="ECO:0000256" key="1">
    <source>
        <dbReference type="SAM" id="MobiDB-lite"/>
    </source>
</evidence>
<keyword evidence="3" id="KW-1185">Reference proteome</keyword>
<feature type="region of interest" description="Disordered" evidence="1">
    <location>
        <begin position="200"/>
        <end position="224"/>
    </location>
</feature>
<name>A0A8J2N9J9_9PLEO</name>
<dbReference type="OrthoDB" id="3797581at2759"/>
<protein>
    <submittedName>
        <fullName evidence="2">Uncharacterized protein</fullName>
    </submittedName>
</protein>
<evidence type="ECO:0000313" key="3">
    <source>
        <dbReference type="Proteomes" id="UP000676310"/>
    </source>
</evidence>